<dbReference type="Pfam" id="PF02879">
    <property type="entry name" value="PGM_PMM_II"/>
    <property type="match status" value="1"/>
</dbReference>
<feature type="domain" description="Alpha-D-phosphohexomutase alpha/beta/alpha" evidence="11">
    <location>
        <begin position="274"/>
        <end position="388"/>
    </location>
</feature>
<feature type="domain" description="Alpha-D-phosphohexomutase alpha/beta/alpha" evidence="10">
    <location>
        <begin position="171"/>
        <end position="269"/>
    </location>
</feature>
<dbReference type="PROSITE" id="PS00710">
    <property type="entry name" value="PGM_PMM"/>
    <property type="match status" value="1"/>
</dbReference>
<comment type="similarity">
    <text evidence="2 7">Belongs to the phosphohexose mutase family.</text>
</comment>
<dbReference type="InterPro" id="IPR036900">
    <property type="entry name" value="A-D-PHexomutase_C_sf"/>
</dbReference>
<dbReference type="SUPFAM" id="SSF53738">
    <property type="entry name" value="Phosphoglucomutase, first 3 domains"/>
    <property type="match status" value="3"/>
</dbReference>
<dbReference type="GO" id="GO:0005975">
    <property type="term" value="P:carbohydrate metabolic process"/>
    <property type="evidence" value="ECO:0007669"/>
    <property type="project" value="InterPro"/>
</dbReference>
<evidence type="ECO:0000259" key="9">
    <source>
        <dbReference type="Pfam" id="PF02878"/>
    </source>
</evidence>
<dbReference type="Gene3D" id="3.30.310.50">
    <property type="entry name" value="Alpha-D-phosphohexomutase, C-terminal domain"/>
    <property type="match status" value="1"/>
</dbReference>
<proteinExistence type="inferred from homology"/>
<evidence type="ECO:0000313" key="13">
    <source>
        <dbReference type="Proteomes" id="UP001140973"/>
    </source>
</evidence>
<dbReference type="CDD" id="cd03088">
    <property type="entry name" value="ManB"/>
    <property type="match status" value="1"/>
</dbReference>
<evidence type="ECO:0000313" key="12">
    <source>
        <dbReference type="EMBL" id="MDE1357282.1"/>
    </source>
</evidence>
<dbReference type="EMBL" id="JAKNAP010000022">
    <property type="protein sequence ID" value="MDE1357282.1"/>
    <property type="molecule type" value="Genomic_DNA"/>
</dbReference>
<feature type="domain" description="Alpha-D-phosphohexomutase C-terminal" evidence="8">
    <location>
        <begin position="421"/>
        <end position="477"/>
    </location>
</feature>
<dbReference type="Pfam" id="PF02878">
    <property type="entry name" value="PGM_PMM_I"/>
    <property type="match status" value="1"/>
</dbReference>
<dbReference type="PANTHER" id="PTHR42946">
    <property type="entry name" value="PHOSPHOHEXOSE MUTASE"/>
    <property type="match status" value="1"/>
</dbReference>
<dbReference type="InterPro" id="IPR016055">
    <property type="entry name" value="A-D-PHexomutase_a/b/a-I/II/III"/>
</dbReference>
<evidence type="ECO:0000256" key="2">
    <source>
        <dbReference type="ARBA" id="ARBA00010231"/>
    </source>
</evidence>
<organism evidence="12 13">
    <name type="scientific">Vibrio aestuarianus</name>
    <dbReference type="NCBI Taxonomy" id="28171"/>
    <lineage>
        <taxon>Bacteria</taxon>
        <taxon>Pseudomonadati</taxon>
        <taxon>Pseudomonadota</taxon>
        <taxon>Gammaproteobacteria</taxon>
        <taxon>Vibrionales</taxon>
        <taxon>Vibrionaceae</taxon>
        <taxon>Vibrio</taxon>
    </lineage>
</organism>
<dbReference type="InterPro" id="IPR005845">
    <property type="entry name" value="A-D-PHexomutase_a/b/a-II"/>
</dbReference>
<dbReference type="GO" id="GO:0005829">
    <property type="term" value="C:cytosol"/>
    <property type="evidence" value="ECO:0007669"/>
    <property type="project" value="TreeGrafter"/>
</dbReference>
<keyword evidence="6" id="KW-0413">Isomerase</keyword>
<name>A0A9X4FF58_9VIBR</name>
<dbReference type="Pfam" id="PF02880">
    <property type="entry name" value="PGM_PMM_III"/>
    <property type="match status" value="1"/>
</dbReference>
<comment type="cofactor">
    <cofactor evidence="1">
        <name>Mg(2+)</name>
        <dbReference type="ChEBI" id="CHEBI:18420"/>
    </cofactor>
</comment>
<gene>
    <name evidence="12" type="ORF">L9W73_08205</name>
</gene>
<dbReference type="Pfam" id="PF00408">
    <property type="entry name" value="PGM_PMM_IV"/>
    <property type="match status" value="1"/>
</dbReference>
<dbReference type="GO" id="GO:0006048">
    <property type="term" value="P:UDP-N-acetylglucosamine biosynthetic process"/>
    <property type="evidence" value="ECO:0007669"/>
    <property type="project" value="TreeGrafter"/>
</dbReference>
<dbReference type="InterPro" id="IPR005846">
    <property type="entry name" value="A-D-PHexomutase_a/b/a-III"/>
</dbReference>
<evidence type="ECO:0000259" key="8">
    <source>
        <dbReference type="Pfam" id="PF00408"/>
    </source>
</evidence>
<dbReference type="GO" id="GO:0004615">
    <property type="term" value="F:phosphomannomutase activity"/>
    <property type="evidence" value="ECO:0007669"/>
    <property type="project" value="TreeGrafter"/>
</dbReference>
<dbReference type="InterPro" id="IPR005844">
    <property type="entry name" value="A-D-PHexomutase_a/b/a-I"/>
</dbReference>
<comment type="caution">
    <text evidence="12">The sequence shown here is derived from an EMBL/GenBank/DDBJ whole genome shotgun (WGS) entry which is preliminary data.</text>
</comment>
<dbReference type="SUPFAM" id="SSF55957">
    <property type="entry name" value="Phosphoglucomutase, C-terminal domain"/>
    <property type="match status" value="1"/>
</dbReference>
<dbReference type="GO" id="GO:0009252">
    <property type="term" value="P:peptidoglycan biosynthetic process"/>
    <property type="evidence" value="ECO:0007669"/>
    <property type="project" value="TreeGrafter"/>
</dbReference>
<dbReference type="InterPro" id="IPR016066">
    <property type="entry name" value="A-D-PHexomutase_CS"/>
</dbReference>
<feature type="domain" description="Alpha-D-phosphohexomutase alpha/beta/alpha" evidence="9">
    <location>
        <begin position="27"/>
        <end position="146"/>
    </location>
</feature>
<reference evidence="12" key="1">
    <citation type="submission" date="2022-02" db="EMBL/GenBank/DDBJ databases">
        <title>Emergence and expansion in Europe of a Vibrio aestuarianus clonal complex pathogenic for oysters.</title>
        <authorList>
            <person name="Mesnil A."/>
            <person name="Travers M.-A."/>
        </authorList>
    </citation>
    <scope>NUCLEOTIDE SEQUENCE</scope>
    <source>
        <strain evidence="12">151-ITT-15-cp-1</strain>
    </source>
</reference>
<dbReference type="AlphaFoldDB" id="A0A9X4FF58"/>
<dbReference type="InterPro" id="IPR050060">
    <property type="entry name" value="Phosphoglucosamine_mutase"/>
</dbReference>
<dbReference type="GO" id="GO:0008966">
    <property type="term" value="F:phosphoglucosamine mutase activity"/>
    <property type="evidence" value="ECO:0007669"/>
    <property type="project" value="TreeGrafter"/>
</dbReference>
<evidence type="ECO:0000259" key="11">
    <source>
        <dbReference type="Pfam" id="PF02880"/>
    </source>
</evidence>
<sequence length="492" mass="53401">MDGCKGDNMLNNSTLISSESIAESGITFGTSGARGLATQFTPNVCAAFTVAFIASMKSNFNFESVAIAIDNRPSSNAMAKACVVALQQLGIKAVYYGVVPTPALAYIAQKDNVPAIMVTGSHIPFDRNGLKFYRPDGEISKADELVIITEQVEFTPLNELPELITSNRASEEYINRYTSLFDTPWLAGKRIGIYEHSSAGRDLYYRIFETLGAEVIALERSNEFVPIDTEAVSEEDKTKAIKWSSEYNLDLVFSTDGDGDRPLVSDENGNWLRGDILGLLCAEALNIEALAVPISTNTAVELSHKFKHVERTKIGSPYVIAEFATLAKKYSSVAGFEANGGFLLGSDVQLNGQSLKRLPTRDAILPAIMLLVAVGDGAISTLVSTLPQRFTHSDRIQNFATEKSQAIIAQAKIAPASLLAKLGFENIKIKNVDETDGLRITLSGDSIIHLRPSGNAPELRCYAEADSYQEASECVVRALKNIQNISTSNYTN</sequence>
<evidence type="ECO:0000256" key="5">
    <source>
        <dbReference type="ARBA" id="ARBA00022842"/>
    </source>
</evidence>
<keyword evidence="5 7" id="KW-0460">Magnesium</keyword>
<evidence type="ECO:0000256" key="3">
    <source>
        <dbReference type="ARBA" id="ARBA00022553"/>
    </source>
</evidence>
<dbReference type="Proteomes" id="UP001140973">
    <property type="component" value="Unassembled WGS sequence"/>
</dbReference>
<evidence type="ECO:0000256" key="7">
    <source>
        <dbReference type="RuleBase" id="RU004326"/>
    </source>
</evidence>
<evidence type="ECO:0000256" key="6">
    <source>
        <dbReference type="ARBA" id="ARBA00023235"/>
    </source>
</evidence>
<keyword evidence="4 7" id="KW-0479">Metal-binding</keyword>
<protein>
    <submittedName>
        <fullName evidence="12">Phosphomannomutase</fullName>
    </submittedName>
</protein>
<evidence type="ECO:0000256" key="4">
    <source>
        <dbReference type="ARBA" id="ARBA00022723"/>
    </source>
</evidence>
<accession>A0A9X4FF58</accession>
<evidence type="ECO:0000256" key="1">
    <source>
        <dbReference type="ARBA" id="ARBA00001946"/>
    </source>
</evidence>
<dbReference type="PANTHER" id="PTHR42946:SF1">
    <property type="entry name" value="PHOSPHOGLUCOMUTASE (ALPHA-D-GLUCOSE-1,6-BISPHOSPHATE-DEPENDENT)"/>
    <property type="match status" value="1"/>
</dbReference>
<keyword evidence="3" id="KW-0597">Phosphoprotein</keyword>
<evidence type="ECO:0000259" key="10">
    <source>
        <dbReference type="Pfam" id="PF02879"/>
    </source>
</evidence>
<dbReference type="Gene3D" id="3.40.120.10">
    <property type="entry name" value="Alpha-D-Glucose-1,6-Bisphosphate, subunit A, domain 3"/>
    <property type="match status" value="3"/>
</dbReference>
<dbReference type="InterPro" id="IPR005843">
    <property type="entry name" value="A-D-PHexomutase_C"/>
</dbReference>
<dbReference type="GO" id="GO:0000287">
    <property type="term" value="F:magnesium ion binding"/>
    <property type="evidence" value="ECO:0007669"/>
    <property type="project" value="InterPro"/>
</dbReference>